<proteinExistence type="predicted"/>
<dbReference type="EMBL" id="CP016808">
    <property type="protein sequence ID" value="ANY67889.1"/>
    <property type="molecule type" value="Genomic_DNA"/>
</dbReference>
<protein>
    <submittedName>
        <fullName evidence="2">Uncharacterized protein</fullName>
    </submittedName>
</protein>
<reference evidence="2" key="1">
    <citation type="submission" date="2016-08" db="EMBL/GenBank/DDBJ databases">
        <title>Complete Genome Seqeunce of Paenibacillus sp. BIHB 4019 from tea rhizoplane.</title>
        <authorList>
            <person name="Thakur R."/>
            <person name="Swarnkar M.K."/>
            <person name="Gulati A."/>
        </authorList>
    </citation>
    <scope>NUCLEOTIDE SEQUENCE [LARGE SCALE GENOMIC DNA]</scope>
    <source>
        <strain evidence="2">BIHB4019</strain>
    </source>
</reference>
<dbReference type="AlphaFoldDB" id="A0A1B2DJL3"/>
<evidence type="ECO:0000256" key="1">
    <source>
        <dbReference type="SAM" id="MobiDB-lite"/>
    </source>
</evidence>
<evidence type="ECO:0000313" key="2">
    <source>
        <dbReference type="EMBL" id="ANY67889.1"/>
    </source>
</evidence>
<feature type="region of interest" description="Disordered" evidence="1">
    <location>
        <begin position="1"/>
        <end position="44"/>
    </location>
</feature>
<dbReference type="RefSeq" id="WP_099519064.1">
    <property type="nucleotide sequence ID" value="NZ_CP016808.1"/>
</dbReference>
<name>A0A1B2DJL3_9BACL</name>
<feature type="compositionally biased region" description="Basic and acidic residues" evidence="1">
    <location>
        <begin position="34"/>
        <end position="44"/>
    </location>
</feature>
<sequence>MNSNNYVKSSGRGRTDVADTRFNVYEVSPTLPGPKDEQRDKEVSEAIEKWKNLNRNREKLRQ</sequence>
<accession>A0A1B2DJL3</accession>
<gene>
    <name evidence="2" type="ORF">BBD42_16485</name>
</gene>
<organism evidence="2">
    <name type="scientific">Paenibacillus sp. BIHB 4019</name>
    <dbReference type="NCBI Taxonomy" id="1870819"/>
    <lineage>
        <taxon>Bacteria</taxon>
        <taxon>Bacillati</taxon>
        <taxon>Bacillota</taxon>
        <taxon>Bacilli</taxon>
        <taxon>Bacillales</taxon>
        <taxon>Paenibacillaceae</taxon>
        <taxon>Paenibacillus</taxon>
    </lineage>
</organism>